<dbReference type="Pfam" id="PF13181">
    <property type="entry name" value="TPR_8"/>
    <property type="match status" value="1"/>
</dbReference>
<dbReference type="PROSITE" id="PS50005">
    <property type="entry name" value="TPR"/>
    <property type="match status" value="2"/>
</dbReference>
<dbReference type="InterPro" id="IPR050498">
    <property type="entry name" value="Ycf3"/>
</dbReference>
<evidence type="ECO:0000313" key="5">
    <source>
        <dbReference type="Proteomes" id="UP000594468"/>
    </source>
</evidence>
<protein>
    <submittedName>
        <fullName evidence="4">Tetratricopeptide repeat protein</fullName>
    </submittedName>
</protein>
<gene>
    <name evidence="4" type="ORF">G4Y79_22720</name>
</gene>
<dbReference type="Proteomes" id="UP000594468">
    <property type="component" value="Chromosome"/>
</dbReference>
<accession>A0A7S8E8R3</accession>
<sequence>MKKDDDYYQMKVQGCLDNHLLEEAISVANEGIRLYPQHAPLFLLRGVAYEFKHDYKAAIRDLSQYLRFNPHAASTLHYRGICYWKLGQLDEAIKDFSQAIALDDNSSYLFDRARVYIEIKNFISAKEDLQRVIESDINPLSKLAKQLLAEILDSSQDP</sequence>
<proteinExistence type="predicted"/>
<reference evidence="4 5" key="1">
    <citation type="submission" date="2020-02" db="EMBL/GenBank/DDBJ databases">
        <authorList>
            <person name="Zheng R.K."/>
            <person name="Sun C.M."/>
        </authorList>
    </citation>
    <scope>NUCLEOTIDE SEQUENCE [LARGE SCALE GENOMIC DNA]</scope>
    <source>
        <strain evidence="5">rifampicinis</strain>
    </source>
</reference>
<dbReference type="InterPro" id="IPR011990">
    <property type="entry name" value="TPR-like_helical_dom_sf"/>
</dbReference>
<evidence type="ECO:0000256" key="1">
    <source>
        <dbReference type="ARBA" id="ARBA00022737"/>
    </source>
</evidence>
<dbReference type="KEGG" id="pmet:G4Y79_22720"/>
<evidence type="ECO:0000256" key="2">
    <source>
        <dbReference type="ARBA" id="ARBA00022803"/>
    </source>
</evidence>
<dbReference type="Gene3D" id="1.25.40.10">
    <property type="entry name" value="Tetratricopeptide repeat domain"/>
    <property type="match status" value="2"/>
</dbReference>
<keyword evidence="1" id="KW-0677">Repeat</keyword>
<organism evidence="4 5">
    <name type="scientific">Phototrophicus methaneseepsis</name>
    <dbReference type="NCBI Taxonomy" id="2710758"/>
    <lineage>
        <taxon>Bacteria</taxon>
        <taxon>Bacillati</taxon>
        <taxon>Chloroflexota</taxon>
        <taxon>Candidatus Thermofontia</taxon>
        <taxon>Phototrophicales</taxon>
        <taxon>Phototrophicaceae</taxon>
        <taxon>Phototrophicus</taxon>
    </lineage>
</organism>
<dbReference type="EMBL" id="CP062983">
    <property type="protein sequence ID" value="QPC82465.1"/>
    <property type="molecule type" value="Genomic_DNA"/>
</dbReference>
<dbReference type="SMART" id="SM00028">
    <property type="entry name" value="TPR"/>
    <property type="match status" value="3"/>
</dbReference>
<evidence type="ECO:0000256" key="3">
    <source>
        <dbReference type="PROSITE-ProRule" id="PRU00339"/>
    </source>
</evidence>
<feature type="repeat" description="TPR" evidence="3">
    <location>
        <begin position="73"/>
        <end position="106"/>
    </location>
</feature>
<feature type="repeat" description="TPR" evidence="3">
    <location>
        <begin position="39"/>
        <end position="72"/>
    </location>
</feature>
<evidence type="ECO:0000313" key="4">
    <source>
        <dbReference type="EMBL" id="QPC82465.1"/>
    </source>
</evidence>
<dbReference type="RefSeq" id="WP_195170534.1">
    <property type="nucleotide sequence ID" value="NZ_CP062983.1"/>
</dbReference>
<dbReference type="InterPro" id="IPR019734">
    <property type="entry name" value="TPR_rpt"/>
</dbReference>
<dbReference type="AlphaFoldDB" id="A0A7S8E8R3"/>
<name>A0A7S8E8R3_9CHLR</name>
<keyword evidence="5" id="KW-1185">Reference proteome</keyword>
<dbReference type="SUPFAM" id="SSF48452">
    <property type="entry name" value="TPR-like"/>
    <property type="match status" value="1"/>
</dbReference>
<dbReference type="PANTHER" id="PTHR44858">
    <property type="entry name" value="TETRATRICOPEPTIDE REPEAT PROTEIN 6"/>
    <property type="match status" value="1"/>
</dbReference>
<keyword evidence="2 3" id="KW-0802">TPR repeat</keyword>
<dbReference type="PANTHER" id="PTHR44858:SF1">
    <property type="entry name" value="UDP-N-ACETYLGLUCOSAMINE--PEPTIDE N-ACETYLGLUCOSAMINYLTRANSFERASE SPINDLY-RELATED"/>
    <property type="match status" value="1"/>
</dbReference>
<dbReference type="Pfam" id="PF00515">
    <property type="entry name" value="TPR_1"/>
    <property type="match status" value="1"/>
</dbReference>